<keyword evidence="5" id="KW-0547">Nucleotide-binding</keyword>
<evidence type="ECO:0000256" key="10">
    <source>
        <dbReference type="SAM" id="Phobius"/>
    </source>
</evidence>
<keyword evidence="3" id="KW-0597">Phosphoprotein</keyword>
<keyword evidence="8" id="KW-0902">Two-component regulatory system</keyword>
<evidence type="ECO:0000256" key="6">
    <source>
        <dbReference type="ARBA" id="ARBA00022777"/>
    </source>
</evidence>
<dbReference type="EMBL" id="VDFQ02000001">
    <property type="protein sequence ID" value="KAA1425278.1"/>
    <property type="molecule type" value="Genomic_DNA"/>
</dbReference>
<evidence type="ECO:0000256" key="5">
    <source>
        <dbReference type="ARBA" id="ARBA00022741"/>
    </source>
</evidence>
<dbReference type="Pfam" id="PF07730">
    <property type="entry name" value="HisKA_3"/>
    <property type="match status" value="1"/>
</dbReference>
<dbReference type="PANTHER" id="PTHR24421">
    <property type="entry name" value="NITRATE/NITRITE SENSOR PROTEIN NARX-RELATED"/>
    <property type="match status" value="1"/>
</dbReference>
<dbReference type="AlphaFoldDB" id="A0A5Q6S4H4"/>
<keyword evidence="6 13" id="KW-0418">Kinase</keyword>
<dbReference type="PANTHER" id="PTHR24421:SF10">
    <property type="entry name" value="NITRATE_NITRITE SENSOR PROTEIN NARQ"/>
    <property type="match status" value="1"/>
</dbReference>
<dbReference type="Proteomes" id="UP000307768">
    <property type="component" value="Unassembled WGS sequence"/>
</dbReference>
<accession>A0A5Q6S4H4</accession>
<gene>
    <name evidence="13" type="ORF">FE697_005290</name>
</gene>
<dbReference type="GO" id="GO:0046983">
    <property type="term" value="F:protein dimerization activity"/>
    <property type="evidence" value="ECO:0007669"/>
    <property type="project" value="InterPro"/>
</dbReference>
<dbReference type="OrthoDB" id="3217947at2"/>
<evidence type="ECO:0000259" key="12">
    <source>
        <dbReference type="Pfam" id="PF13796"/>
    </source>
</evidence>
<evidence type="ECO:0000259" key="11">
    <source>
        <dbReference type="Pfam" id="PF07730"/>
    </source>
</evidence>
<feature type="transmembrane region" description="Helical" evidence="10">
    <location>
        <begin position="105"/>
        <end position="122"/>
    </location>
</feature>
<feature type="compositionally biased region" description="Polar residues" evidence="9">
    <location>
        <begin position="36"/>
        <end position="48"/>
    </location>
</feature>
<evidence type="ECO:0000256" key="1">
    <source>
        <dbReference type="ARBA" id="ARBA00000085"/>
    </source>
</evidence>
<dbReference type="InterPro" id="IPR050482">
    <property type="entry name" value="Sensor_HK_TwoCompSys"/>
</dbReference>
<feature type="domain" description="Signal transduction histidine kinase subgroup 3 dimerisation and phosphoacceptor" evidence="11">
    <location>
        <begin position="288"/>
        <end position="355"/>
    </location>
</feature>
<feature type="transmembrane region" description="Helical" evidence="10">
    <location>
        <begin position="172"/>
        <end position="205"/>
    </location>
</feature>
<dbReference type="CDD" id="cd16917">
    <property type="entry name" value="HATPase_UhpB-NarQ-NarX-like"/>
    <property type="match status" value="1"/>
</dbReference>
<evidence type="ECO:0000313" key="14">
    <source>
        <dbReference type="Proteomes" id="UP000307768"/>
    </source>
</evidence>
<dbReference type="GO" id="GO:0000155">
    <property type="term" value="F:phosphorelay sensor kinase activity"/>
    <property type="evidence" value="ECO:0007669"/>
    <property type="project" value="InterPro"/>
</dbReference>
<evidence type="ECO:0000256" key="7">
    <source>
        <dbReference type="ARBA" id="ARBA00022840"/>
    </source>
</evidence>
<evidence type="ECO:0000256" key="3">
    <source>
        <dbReference type="ARBA" id="ARBA00022553"/>
    </source>
</evidence>
<evidence type="ECO:0000313" key="13">
    <source>
        <dbReference type="EMBL" id="KAA1425278.1"/>
    </source>
</evidence>
<dbReference type="InterPro" id="IPR036890">
    <property type="entry name" value="HATPase_C_sf"/>
</dbReference>
<dbReference type="SUPFAM" id="SSF55874">
    <property type="entry name" value="ATPase domain of HSP90 chaperone/DNA topoisomerase II/histidine kinase"/>
    <property type="match status" value="1"/>
</dbReference>
<keyword evidence="4" id="KW-0808">Transferase</keyword>
<feature type="transmembrane region" description="Helical" evidence="10">
    <location>
        <begin position="76"/>
        <end position="99"/>
    </location>
</feature>
<dbReference type="GO" id="GO:0005524">
    <property type="term" value="F:ATP binding"/>
    <property type="evidence" value="ECO:0007669"/>
    <property type="project" value="UniProtKB-KW"/>
</dbReference>
<feature type="domain" description="Putative sensor" evidence="12">
    <location>
        <begin position="83"/>
        <end position="260"/>
    </location>
</feature>
<protein>
    <recommendedName>
        <fullName evidence="2">histidine kinase</fullName>
        <ecNumber evidence="2">2.7.13.3</ecNumber>
    </recommendedName>
</protein>
<dbReference type="InterPro" id="IPR011712">
    <property type="entry name" value="Sig_transdc_His_kin_sub3_dim/P"/>
</dbReference>
<evidence type="ECO:0000256" key="4">
    <source>
        <dbReference type="ARBA" id="ARBA00022679"/>
    </source>
</evidence>
<evidence type="ECO:0000256" key="8">
    <source>
        <dbReference type="ARBA" id="ARBA00023012"/>
    </source>
</evidence>
<dbReference type="Gene3D" id="1.20.5.1930">
    <property type="match status" value="1"/>
</dbReference>
<comment type="catalytic activity">
    <reaction evidence="1">
        <text>ATP + protein L-histidine = ADP + protein N-phospho-L-histidine.</text>
        <dbReference type="EC" id="2.7.13.3"/>
    </reaction>
</comment>
<dbReference type="Gene3D" id="3.30.565.10">
    <property type="entry name" value="Histidine kinase-like ATPase, C-terminal domain"/>
    <property type="match status" value="1"/>
</dbReference>
<keyword evidence="10" id="KW-1133">Transmembrane helix</keyword>
<proteinExistence type="predicted"/>
<dbReference type="EC" id="2.7.13.3" evidence="2"/>
<evidence type="ECO:0000256" key="9">
    <source>
        <dbReference type="SAM" id="MobiDB-lite"/>
    </source>
</evidence>
<keyword evidence="10" id="KW-0812">Transmembrane</keyword>
<comment type="caution">
    <text evidence="13">The sequence shown here is derived from an EMBL/GenBank/DDBJ whole genome shotgun (WGS) entry which is preliminary data.</text>
</comment>
<sequence>MMASRFVVSPSALDDSGSRGGRQGSEVPNRGGARSTVPSASGTQSGSMTTTALAGETMSTANASYPLPPQRRPSPLALTGLALVYLVLGIPTLVVLVVVTVAIPFVALGIGVPVLAVFVPVLRQLARVHRYFAAQVLRTTVLSPYHPRSSQGVKVVVEDWARDPARWRDLGWAYVSVTLGWLLSLIPITLLLGVVWFAVFPFVYWVTPEGVFDMSWWIVQVDDQQSSFSMWVAAGLCALVWWLLTPPVSRLRARLDLGLLSPTRTELEKRLVEVSASRTETIDHSAAELRRIERDLHDGAQARLVSLGMSLGLAEQLLRTDPDAAARLIEEARATTTSALGDLRSVVRGIHPPVLADRGLVGAAQALALDLAVPTSFTAVVPGRAPEPVESAMYFAVAEALANVVKHAGASAASVALSYDGTRLRAVVADNGNGGANPAAGTGLEGVGRRLAAFDGTMVVESPAGGPTVVTMELPCVLSSPKTSPSSGTD</sequence>
<keyword evidence="10" id="KW-0472">Membrane</keyword>
<name>A0A5Q6S4H4_9ACTN</name>
<keyword evidence="7" id="KW-0067">ATP-binding</keyword>
<dbReference type="GO" id="GO:0016020">
    <property type="term" value="C:membrane"/>
    <property type="evidence" value="ECO:0007669"/>
    <property type="project" value="InterPro"/>
</dbReference>
<reference evidence="13 14" key="1">
    <citation type="submission" date="2019-09" db="EMBL/GenBank/DDBJ databases">
        <title>Mumia zhuanghuii sp. nov. isolated from the intestinal contents of plateau pika (Ochotona curzoniae) in the Qinghai-Tibet plateau of China.</title>
        <authorList>
            <person name="Tian Z."/>
        </authorList>
    </citation>
    <scope>NUCLEOTIDE SEQUENCE [LARGE SCALE GENOMIC DNA]</scope>
    <source>
        <strain evidence="14">350</strain>
    </source>
</reference>
<feature type="transmembrane region" description="Helical" evidence="10">
    <location>
        <begin position="225"/>
        <end position="244"/>
    </location>
</feature>
<dbReference type="Pfam" id="PF13796">
    <property type="entry name" value="Sensor"/>
    <property type="match status" value="1"/>
</dbReference>
<feature type="region of interest" description="Disordered" evidence="9">
    <location>
        <begin position="1"/>
        <end position="48"/>
    </location>
</feature>
<dbReference type="InterPro" id="IPR025828">
    <property type="entry name" value="Put_sensor_dom"/>
</dbReference>
<evidence type="ECO:0000256" key="2">
    <source>
        <dbReference type="ARBA" id="ARBA00012438"/>
    </source>
</evidence>
<organism evidence="13 14">
    <name type="scientific">Mumia zhuanghuii</name>
    <dbReference type="NCBI Taxonomy" id="2585211"/>
    <lineage>
        <taxon>Bacteria</taxon>
        <taxon>Bacillati</taxon>
        <taxon>Actinomycetota</taxon>
        <taxon>Actinomycetes</taxon>
        <taxon>Propionibacteriales</taxon>
        <taxon>Nocardioidaceae</taxon>
        <taxon>Mumia</taxon>
    </lineage>
</organism>